<sequence>MRLTLHWEESTNLWYRYLMKTIGTTAVRWDALKAQCPTRQVIARIADKWAMLVITVLEGEQPLRFSELRRRIEGVSQKMLTQTLRALERDGLVTRTVYPTVPVTVEYRLTPLGQSLTEAVDAIRGWAYAHMSEIELARDAFDKLTAAQPVTT</sequence>
<dbReference type="Proteomes" id="UP000467385">
    <property type="component" value="Chromosome"/>
</dbReference>
<dbReference type="EMBL" id="AP022613">
    <property type="protein sequence ID" value="BBZ42415.1"/>
    <property type="molecule type" value="Genomic_DNA"/>
</dbReference>
<feature type="domain" description="HTH hxlR-type" evidence="4">
    <location>
        <begin position="36"/>
        <end position="135"/>
    </location>
</feature>
<keyword evidence="6" id="KW-1185">Reference proteome</keyword>
<evidence type="ECO:0000313" key="5">
    <source>
        <dbReference type="EMBL" id="BBZ42415.1"/>
    </source>
</evidence>
<keyword evidence="1" id="KW-0805">Transcription regulation</keyword>
<dbReference type="PROSITE" id="PS51118">
    <property type="entry name" value="HTH_HXLR"/>
    <property type="match status" value="1"/>
</dbReference>
<dbReference type="PANTHER" id="PTHR33204:SF39">
    <property type="entry name" value="TRANSCRIPTIONAL REGULATORY PROTEIN"/>
    <property type="match status" value="1"/>
</dbReference>
<evidence type="ECO:0000256" key="1">
    <source>
        <dbReference type="ARBA" id="ARBA00023015"/>
    </source>
</evidence>
<keyword evidence="3" id="KW-0804">Transcription</keyword>
<accession>A0A7I7YKN7</accession>
<evidence type="ECO:0000256" key="2">
    <source>
        <dbReference type="ARBA" id="ARBA00023125"/>
    </source>
</evidence>
<dbReference type="Pfam" id="PF01638">
    <property type="entry name" value="HxlR"/>
    <property type="match status" value="1"/>
</dbReference>
<organism evidence="5 6">
    <name type="scientific">Mycobacterium conspicuum</name>
    <dbReference type="NCBI Taxonomy" id="44010"/>
    <lineage>
        <taxon>Bacteria</taxon>
        <taxon>Bacillati</taxon>
        <taxon>Actinomycetota</taxon>
        <taxon>Actinomycetes</taxon>
        <taxon>Mycobacteriales</taxon>
        <taxon>Mycobacteriaceae</taxon>
        <taxon>Mycobacterium</taxon>
    </lineage>
</organism>
<evidence type="ECO:0000313" key="6">
    <source>
        <dbReference type="Proteomes" id="UP000467385"/>
    </source>
</evidence>
<reference evidence="5 6" key="1">
    <citation type="journal article" date="2019" name="Emerg. Microbes Infect.">
        <title>Comprehensive subspecies identification of 175 nontuberculous mycobacteria species based on 7547 genomic profiles.</title>
        <authorList>
            <person name="Matsumoto Y."/>
            <person name="Kinjo T."/>
            <person name="Motooka D."/>
            <person name="Nabeya D."/>
            <person name="Jung N."/>
            <person name="Uechi K."/>
            <person name="Horii T."/>
            <person name="Iida T."/>
            <person name="Fujita J."/>
            <person name="Nakamura S."/>
        </authorList>
    </citation>
    <scope>NUCLEOTIDE SEQUENCE [LARGE SCALE GENOMIC DNA]</scope>
    <source>
        <strain evidence="5 6">JCM 14738</strain>
    </source>
</reference>
<evidence type="ECO:0000256" key="3">
    <source>
        <dbReference type="ARBA" id="ARBA00023163"/>
    </source>
</evidence>
<dbReference type="InterPro" id="IPR036388">
    <property type="entry name" value="WH-like_DNA-bd_sf"/>
</dbReference>
<dbReference type="AlphaFoldDB" id="A0A7I7YKN7"/>
<dbReference type="SUPFAM" id="SSF46785">
    <property type="entry name" value="Winged helix' DNA-binding domain"/>
    <property type="match status" value="1"/>
</dbReference>
<dbReference type="GO" id="GO:0003677">
    <property type="term" value="F:DNA binding"/>
    <property type="evidence" value="ECO:0007669"/>
    <property type="project" value="UniProtKB-KW"/>
</dbReference>
<evidence type="ECO:0000259" key="4">
    <source>
        <dbReference type="PROSITE" id="PS51118"/>
    </source>
</evidence>
<name>A0A7I7YKN7_9MYCO</name>
<dbReference type="PANTHER" id="PTHR33204">
    <property type="entry name" value="TRANSCRIPTIONAL REGULATOR, MARR FAMILY"/>
    <property type="match status" value="1"/>
</dbReference>
<keyword evidence="2" id="KW-0238">DNA-binding</keyword>
<dbReference type="InterPro" id="IPR002577">
    <property type="entry name" value="HTH_HxlR"/>
</dbReference>
<gene>
    <name evidence="5" type="ORF">MCNS_54780</name>
</gene>
<proteinExistence type="predicted"/>
<dbReference type="InterPro" id="IPR036390">
    <property type="entry name" value="WH_DNA-bd_sf"/>
</dbReference>
<dbReference type="Gene3D" id="1.10.10.10">
    <property type="entry name" value="Winged helix-like DNA-binding domain superfamily/Winged helix DNA-binding domain"/>
    <property type="match status" value="1"/>
</dbReference>
<protein>
    <submittedName>
        <fullName evidence="5">Transcriptional regulator</fullName>
    </submittedName>
</protein>